<dbReference type="AlphaFoldDB" id="A0AAD9FSL2"/>
<proteinExistence type="inferred from homology"/>
<evidence type="ECO:0000256" key="4">
    <source>
        <dbReference type="ARBA" id="ARBA00022741"/>
    </source>
</evidence>
<feature type="compositionally biased region" description="Basic and acidic residues" evidence="8">
    <location>
        <begin position="53"/>
        <end position="63"/>
    </location>
</feature>
<dbReference type="EC" id="6.1.1.22" evidence="2"/>
<dbReference type="GO" id="GO:0006421">
    <property type="term" value="P:asparaginyl-tRNA aminoacylation"/>
    <property type="evidence" value="ECO:0007669"/>
    <property type="project" value="InterPro"/>
</dbReference>
<name>A0AAD9FSL2_PAPLA</name>
<feature type="region of interest" description="Disordered" evidence="8">
    <location>
        <begin position="220"/>
        <end position="258"/>
    </location>
</feature>
<dbReference type="InterPro" id="IPR004522">
    <property type="entry name" value="Asn-tRNA-ligase"/>
</dbReference>
<dbReference type="InterPro" id="IPR045864">
    <property type="entry name" value="aa-tRNA-synth_II/BPL/LPL"/>
</dbReference>
<feature type="compositionally biased region" description="Low complexity" evidence="8">
    <location>
        <begin position="228"/>
        <end position="254"/>
    </location>
</feature>
<keyword evidence="3" id="KW-0436">Ligase</keyword>
<dbReference type="GO" id="GO:0005739">
    <property type="term" value="C:mitochondrion"/>
    <property type="evidence" value="ECO:0007669"/>
    <property type="project" value="TreeGrafter"/>
</dbReference>
<evidence type="ECO:0000313" key="10">
    <source>
        <dbReference type="EMBL" id="KAK1925485.1"/>
    </source>
</evidence>
<dbReference type="SUPFAM" id="SSF50249">
    <property type="entry name" value="Nucleic acid-binding proteins"/>
    <property type="match status" value="1"/>
</dbReference>
<dbReference type="NCBIfam" id="TIGR00457">
    <property type="entry name" value="asnS"/>
    <property type="match status" value="1"/>
</dbReference>
<evidence type="ECO:0000256" key="3">
    <source>
        <dbReference type="ARBA" id="ARBA00022598"/>
    </source>
</evidence>
<dbReference type="InterPro" id="IPR012340">
    <property type="entry name" value="NA-bd_OB-fold"/>
</dbReference>
<dbReference type="PRINTS" id="PR01042">
    <property type="entry name" value="TRNASYNTHASP"/>
</dbReference>
<dbReference type="Gene3D" id="3.30.930.10">
    <property type="entry name" value="Bira Bifunctional Protein, Domain 2"/>
    <property type="match status" value="1"/>
</dbReference>
<evidence type="ECO:0000256" key="2">
    <source>
        <dbReference type="ARBA" id="ARBA00012816"/>
    </source>
</evidence>
<feature type="compositionally biased region" description="Low complexity" evidence="8">
    <location>
        <begin position="25"/>
        <end position="44"/>
    </location>
</feature>
<dbReference type="InterPro" id="IPR004365">
    <property type="entry name" value="NA-bd_OB_tRNA"/>
</dbReference>
<dbReference type="Pfam" id="PF00152">
    <property type="entry name" value="tRNA-synt_2"/>
    <property type="match status" value="2"/>
</dbReference>
<dbReference type="InterPro" id="IPR006195">
    <property type="entry name" value="aa-tRNA-synth_II"/>
</dbReference>
<feature type="region of interest" description="Disordered" evidence="8">
    <location>
        <begin position="25"/>
        <end position="63"/>
    </location>
</feature>
<evidence type="ECO:0000256" key="7">
    <source>
        <dbReference type="ARBA" id="ARBA00023146"/>
    </source>
</evidence>
<evidence type="ECO:0000256" key="5">
    <source>
        <dbReference type="ARBA" id="ARBA00022840"/>
    </source>
</evidence>
<keyword evidence="5" id="KW-0067">ATP-binding</keyword>
<protein>
    <recommendedName>
        <fullName evidence="2">asparagine--tRNA ligase</fullName>
        <ecNumber evidence="2">6.1.1.22</ecNumber>
    </recommendedName>
</protein>
<gene>
    <name evidence="10" type="ORF">DB88DRAFT_484101</name>
</gene>
<organism evidence="10 11">
    <name type="scientific">Papiliotrema laurentii</name>
    <name type="common">Cryptococcus laurentii</name>
    <dbReference type="NCBI Taxonomy" id="5418"/>
    <lineage>
        <taxon>Eukaryota</taxon>
        <taxon>Fungi</taxon>
        <taxon>Dikarya</taxon>
        <taxon>Basidiomycota</taxon>
        <taxon>Agaricomycotina</taxon>
        <taxon>Tremellomycetes</taxon>
        <taxon>Tremellales</taxon>
        <taxon>Rhynchogastremaceae</taxon>
        <taxon>Papiliotrema</taxon>
    </lineage>
</organism>
<sequence length="552" mass="60427">MRTCPPLLSSLPPTIRAVLARSTRPTPIPTSSLLPSPPSSSSSSEAVASGSGADKHTAQEPEKVTVRGWIKSVRAHKNVSFAAVSDGSSSEALQAVFKGPHATEPLNMGMAVELKGTLKASRGKGQPVELVVEEKKVFGPCDLTDYPVQRKHLSPHVLREQAHLRFRTTLTAATMRLRDASMRDWHDWFEDNEFVHIHTPLLTSSDCEGAGEVFKLQNCGQGESKAEPGSSSLSDSPPSGVADTQSTSASDAHSPPSPATFFPCPVNLTVSSQLHLEAPTHALSRTYTLSPSFRSERSMTSRHLAEFYMLEGELVVETLDGLLDVVEDGIRSSLRRLVASNRGRNQRMRKDFEAIVVASTPEGQAVVPDPSLTTIRPDLVHASQNPFTRITYTQAVELLNAHPAAPGSGVQWGNGLGTEQEKWLASHFNGPVFVTHYPASLKPFYMLPSNASENSHTETQPTVACFDLLVPGMGELIGGSLREHRFDHLVEAVRRAGLDQEDYAWYLDLRRYGSIPHGGWGMGWERWLSWITGVSNVRDVVAFPRWMGHCKY</sequence>
<dbReference type="CDD" id="cd04318">
    <property type="entry name" value="EcAsnRS_like_N"/>
    <property type="match status" value="1"/>
</dbReference>
<dbReference type="PANTHER" id="PTHR22594:SF34">
    <property type="entry name" value="ASPARAGINE--TRNA LIGASE, MITOCHONDRIAL-RELATED"/>
    <property type="match status" value="1"/>
</dbReference>
<comment type="similarity">
    <text evidence="1">Belongs to the class-II aminoacyl-tRNA synthetase family.</text>
</comment>
<dbReference type="GO" id="GO:0004816">
    <property type="term" value="F:asparagine-tRNA ligase activity"/>
    <property type="evidence" value="ECO:0007669"/>
    <property type="project" value="UniProtKB-EC"/>
</dbReference>
<dbReference type="InterPro" id="IPR004364">
    <property type="entry name" value="Aa-tRNA-synt_II"/>
</dbReference>
<keyword evidence="7" id="KW-0030">Aminoacyl-tRNA synthetase</keyword>
<evidence type="ECO:0000259" key="9">
    <source>
        <dbReference type="PROSITE" id="PS50862"/>
    </source>
</evidence>
<dbReference type="Proteomes" id="UP001182556">
    <property type="component" value="Unassembled WGS sequence"/>
</dbReference>
<keyword evidence="4" id="KW-0547">Nucleotide-binding</keyword>
<feature type="domain" description="Aminoacyl-transfer RNA synthetases class-II family profile" evidence="9">
    <location>
        <begin position="285"/>
        <end position="544"/>
    </location>
</feature>
<dbReference type="GO" id="GO:0005524">
    <property type="term" value="F:ATP binding"/>
    <property type="evidence" value="ECO:0007669"/>
    <property type="project" value="UniProtKB-KW"/>
</dbReference>
<dbReference type="InterPro" id="IPR002312">
    <property type="entry name" value="Asp/Asn-tRNA-synth_IIb"/>
</dbReference>
<dbReference type="PANTHER" id="PTHR22594">
    <property type="entry name" value="ASPARTYL/LYSYL-TRNA SYNTHETASE"/>
    <property type="match status" value="1"/>
</dbReference>
<evidence type="ECO:0000256" key="8">
    <source>
        <dbReference type="SAM" id="MobiDB-lite"/>
    </source>
</evidence>
<reference evidence="10" key="1">
    <citation type="submission" date="2023-02" db="EMBL/GenBank/DDBJ databases">
        <title>Identification and recombinant expression of a fungal hydrolase from Papiliotrema laurentii that hydrolyzes apple cutin and clears colloidal polyester polyurethane.</title>
        <authorList>
            <consortium name="DOE Joint Genome Institute"/>
            <person name="Roman V.A."/>
            <person name="Bojanowski C."/>
            <person name="Crable B.R."/>
            <person name="Wagner D.N."/>
            <person name="Hung C.S."/>
            <person name="Nadeau L.J."/>
            <person name="Schratz L."/>
            <person name="Haridas S."/>
            <person name="Pangilinan J."/>
            <person name="Lipzen A."/>
            <person name="Na H."/>
            <person name="Yan M."/>
            <person name="Ng V."/>
            <person name="Grigoriev I.V."/>
            <person name="Spatafora J.W."/>
            <person name="Barlow D."/>
            <person name="Biffinger J."/>
            <person name="Kelley-Loughnane N."/>
            <person name="Varaljay V.A."/>
            <person name="Crookes-Goodson W.J."/>
        </authorList>
    </citation>
    <scope>NUCLEOTIDE SEQUENCE</scope>
    <source>
        <strain evidence="10">5307AH</strain>
    </source>
</reference>
<keyword evidence="6" id="KW-0648">Protein biosynthesis</keyword>
<dbReference type="Gene3D" id="2.40.50.140">
    <property type="entry name" value="Nucleic acid-binding proteins"/>
    <property type="match status" value="1"/>
</dbReference>
<comment type="caution">
    <text evidence="10">The sequence shown here is derived from an EMBL/GenBank/DDBJ whole genome shotgun (WGS) entry which is preliminary data.</text>
</comment>
<evidence type="ECO:0000256" key="6">
    <source>
        <dbReference type="ARBA" id="ARBA00022917"/>
    </source>
</evidence>
<dbReference type="GO" id="GO:0003676">
    <property type="term" value="F:nucleic acid binding"/>
    <property type="evidence" value="ECO:0007669"/>
    <property type="project" value="InterPro"/>
</dbReference>
<evidence type="ECO:0000313" key="11">
    <source>
        <dbReference type="Proteomes" id="UP001182556"/>
    </source>
</evidence>
<dbReference type="PROSITE" id="PS50862">
    <property type="entry name" value="AA_TRNA_LIGASE_II"/>
    <property type="match status" value="1"/>
</dbReference>
<dbReference type="EMBL" id="JAODAN010000003">
    <property type="protein sequence ID" value="KAK1925485.1"/>
    <property type="molecule type" value="Genomic_DNA"/>
</dbReference>
<keyword evidence="11" id="KW-1185">Reference proteome</keyword>
<dbReference type="Pfam" id="PF01336">
    <property type="entry name" value="tRNA_anti-codon"/>
    <property type="match status" value="1"/>
</dbReference>
<accession>A0AAD9FSL2</accession>
<dbReference type="NCBIfam" id="NF003037">
    <property type="entry name" value="PRK03932.1"/>
    <property type="match status" value="1"/>
</dbReference>
<dbReference type="SUPFAM" id="SSF55681">
    <property type="entry name" value="Class II aaRS and biotin synthetases"/>
    <property type="match status" value="1"/>
</dbReference>
<evidence type="ECO:0000256" key="1">
    <source>
        <dbReference type="ARBA" id="ARBA00008226"/>
    </source>
</evidence>